<feature type="transmembrane region" description="Helical" evidence="7">
    <location>
        <begin position="632"/>
        <end position="650"/>
    </location>
</feature>
<name>A0A5D0WQ11_9FIRM</name>
<feature type="domain" description="MacB-like periplasmic core" evidence="9">
    <location>
        <begin position="803"/>
        <end position="952"/>
    </location>
</feature>
<feature type="transmembrane region" description="Helical" evidence="7">
    <location>
        <begin position="678"/>
        <end position="704"/>
    </location>
</feature>
<dbReference type="InterPro" id="IPR003838">
    <property type="entry name" value="ABC3_permease_C"/>
</dbReference>
<evidence type="ECO:0000256" key="4">
    <source>
        <dbReference type="ARBA" id="ARBA00022989"/>
    </source>
</evidence>
<dbReference type="InterPro" id="IPR025857">
    <property type="entry name" value="MacB_PCD"/>
</dbReference>
<feature type="coiled-coil region" evidence="6">
    <location>
        <begin position="570"/>
        <end position="604"/>
    </location>
</feature>
<evidence type="ECO:0000313" key="10">
    <source>
        <dbReference type="EMBL" id="TYC85878.1"/>
    </source>
</evidence>
<dbReference type="PANTHER" id="PTHR30287">
    <property type="entry name" value="MEMBRANE COMPONENT OF PREDICTED ABC SUPERFAMILY METABOLITE UPTAKE TRANSPORTER"/>
    <property type="match status" value="1"/>
</dbReference>
<keyword evidence="5 7" id="KW-0472">Membrane</keyword>
<keyword evidence="3 7" id="KW-0812">Transmembrane</keyword>
<sequence length="1162" mass="127070">MITKDSPMKALQKDTLREIKKSRNRFLSIVAIIALGICFFVGVKTTGPSMKHTVSEYYQNQQLMDMRLVSTYGFLPADVEAIKNTPGVATVMPSYSADVIIERGDKRPVIKMMAFQRDQTLNQPVLVAGRLPENAGEILMEQPQEDKGMGVSSHIYQLGEVIKLFPEVGDKALSESIKRDQFTIVGFVRSPQFVSIERGSTSVGRGEVDYYGFIPVENFAFERFTEVYLLSQASVEGVKPYSDEYASAIVSLENKLEALGIEQLEINYSDIMDKAQAELDKGRVKYNDGVAQFNAGIAQGEASLADARNQLVDGEAALSAGWDEYYFTIAQTQAQLDDARNQIVQGEAQLINGAATLKQELAAGEAQLETLRQGISELKSGIAQMEAQDPSGQLPDLEAQLAELENQITQGESALANLKALQVGVEGQIESLDPTAPDYQERLAALEAQLAEINSQIAGVEAGLSQAYAGRDQIQQGIDDIYAFQAQLNGMRIQLAELEATLPQAEAALAQAKIDGENQLSAGWTKLADSKKQLNAGIAAFEAGKEEGLGTLIASQAKLEAGWGELADGKAQLVQKRAEGEAELANAANELAKAEAKIGDLEFGKWYLFNRDDNPGYTSYGEDAQRIDNISGVFPLIFLLVAALVSFTTMTRMVEEQRTQIGTLKALGYRHYQIGSKFFIYALLAGSIGSAIGLIIGINTLPYLISSAYGLLYQVPDLVIAPPWLPIIVSCLIAISCTVAAAVIVTHYELKEHPSELMRPKAPKIGKRIFLESIPFIWKRLGFIEKVTARNLLRYKGRFFMTVIGIAGCTALILAGFGLQDAIFSMIPRQFENITVFDGYMALKNEGTLAEKADFKKMLDSDSRFGENMLAHQSKMTIEKAGTESGKAAYLFVPETAAKIDHFIHLQDRSSGEAINLEAAGAVLSEKVANSLGLKVGDTIRIYNDDESHEVVLGAITENYLENYLYLSPAVYEKAFGKPLMVNMAYVNIPDTNTDLENAIANEWLAKDGVVAVNFTGNIVKSSSDSLSSLSIVVVVMLISAGALAAVVLYNLTNINISERVREIATIRVLGFYDMEVYKYIFRENIVLSAIGIVVGLFLGVLLDGFIINTVETDIAMFAREIEPTSFIYSVVFTMAFTFIVNILMTPLIKRISMVESLKSIE</sequence>
<evidence type="ECO:0000259" key="8">
    <source>
        <dbReference type="Pfam" id="PF02687"/>
    </source>
</evidence>
<dbReference type="EMBL" id="VSLA01000013">
    <property type="protein sequence ID" value="TYC85878.1"/>
    <property type="molecule type" value="Genomic_DNA"/>
</dbReference>
<evidence type="ECO:0000256" key="3">
    <source>
        <dbReference type="ARBA" id="ARBA00022692"/>
    </source>
</evidence>
<dbReference type="Gene3D" id="1.10.287.1490">
    <property type="match status" value="1"/>
</dbReference>
<evidence type="ECO:0000256" key="6">
    <source>
        <dbReference type="SAM" id="Coils"/>
    </source>
</evidence>
<feature type="transmembrane region" description="Helical" evidence="7">
    <location>
        <begin position="724"/>
        <end position="748"/>
    </location>
</feature>
<dbReference type="GO" id="GO:0005886">
    <property type="term" value="C:plasma membrane"/>
    <property type="evidence" value="ECO:0007669"/>
    <property type="project" value="UniProtKB-SubCell"/>
</dbReference>
<comment type="subcellular location">
    <subcellularLocation>
        <location evidence="1">Cell membrane</location>
        <topology evidence="1">Multi-pass membrane protein</topology>
    </subcellularLocation>
</comment>
<keyword evidence="2" id="KW-1003">Cell membrane</keyword>
<organism evidence="10 11">
    <name type="scientific">Acetobacterium wieringae</name>
    <dbReference type="NCBI Taxonomy" id="52694"/>
    <lineage>
        <taxon>Bacteria</taxon>
        <taxon>Bacillati</taxon>
        <taxon>Bacillota</taxon>
        <taxon>Clostridia</taxon>
        <taxon>Eubacteriales</taxon>
        <taxon>Eubacteriaceae</taxon>
        <taxon>Acetobacterium</taxon>
    </lineage>
</organism>
<evidence type="ECO:0000259" key="9">
    <source>
        <dbReference type="Pfam" id="PF12704"/>
    </source>
</evidence>
<keyword evidence="6" id="KW-0175">Coiled coil</keyword>
<feature type="transmembrane region" description="Helical" evidence="7">
    <location>
        <begin position="26"/>
        <end position="43"/>
    </location>
</feature>
<dbReference type="AlphaFoldDB" id="A0A5D0WQ11"/>
<gene>
    <name evidence="10" type="ORF">FXB42_08400</name>
</gene>
<evidence type="ECO:0000313" key="11">
    <source>
        <dbReference type="Proteomes" id="UP000322619"/>
    </source>
</evidence>
<dbReference type="InterPro" id="IPR038766">
    <property type="entry name" value="Membrane_comp_ABC_pdt"/>
</dbReference>
<proteinExistence type="predicted"/>
<evidence type="ECO:0000256" key="7">
    <source>
        <dbReference type="SAM" id="Phobius"/>
    </source>
</evidence>
<dbReference type="PANTHER" id="PTHR30287:SF1">
    <property type="entry name" value="INNER MEMBRANE PROTEIN"/>
    <property type="match status" value="1"/>
</dbReference>
<feature type="coiled-coil region" evidence="6">
    <location>
        <begin position="488"/>
        <end position="515"/>
    </location>
</feature>
<feature type="transmembrane region" description="Helical" evidence="7">
    <location>
        <begin position="1030"/>
        <end position="1052"/>
    </location>
</feature>
<evidence type="ECO:0000256" key="1">
    <source>
        <dbReference type="ARBA" id="ARBA00004651"/>
    </source>
</evidence>
<feature type="transmembrane region" description="Helical" evidence="7">
    <location>
        <begin position="1127"/>
        <end position="1149"/>
    </location>
</feature>
<keyword evidence="4 7" id="KW-1133">Transmembrane helix</keyword>
<feature type="domain" description="ABC3 transporter permease C-terminal" evidence="8">
    <location>
        <begin position="1036"/>
        <end position="1153"/>
    </location>
</feature>
<protein>
    <submittedName>
        <fullName evidence="10">FtsX-like permease family protein</fullName>
    </submittedName>
</protein>
<feature type="domain" description="ABC3 transporter permease C-terminal" evidence="8">
    <location>
        <begin position="633"/>
        <end position="745"/>
    </location>
</feature>
<accession>A0A5D0WQ11</accession>
<dbReference type="Proteomes" id="UP000322619">
    <property type="component" value="Unassembled WGS sequence"/>
</dbReference>
<comment type="caution">
    <text evidence="10">The sequence shown here is derived from an EMBL/GenBank/DDBJ whole genome shotgun (WGS) entry which is preliminary data.</text>
</comment>
<feature type="transmembrane region" description="Helical" evidence="7">
    <location>
        <begin position="799"/>
        <end position="819"/>
    </location>
</feature>
<feature type="coiled-coil region" evidence="6">
    <location>
        <begin position="329"/>
        <end position="463"/>
    </location>
</feature>
<dbReference type="Pfam" id="PF12704">
    <property type="entry name" value="MacB_PCD"/>
    <property type="match status" value="1"/>
</dbReference>
<dbReference type="Pfam" id="PF02687">
    <property type="entry name" value="FtsX"/>
    <property type="match status" value="2"/>
</dbReference>
<evidence type="ECO:0000256" key="2">
    <source>
        <dbReference type="ARBA" id="ARBA00022475"/>
    </source>
</evidence>
<reference evidence="10 11" key="1">
    <citation type="submission" date="2019-08" db="EMBL/GenBank/DDBJ databases">
        <title>Isolation and enrichment of carboxydotrophic bacteria from anaerobic sludge for the production of bio-based chemicals from syngas.</title>
        <authorList>
            <person name="Antares A.L."/>
            <person name="Moreira J."/>
            <person name="Diender M."/>
            <person name="Parshina S.N."/>
            <person name="Stams A.J.M."/>
            <person name="Alves M."/>
            <person name="Alves J.I."/>
            <person name="Sousa D.Z."/>
        </authorList>
    </citation>
    <scope>NUCLEOTIDE SEQUENCE [LARGE SCALE GENOMIC DNA]</scope>
    <source>
        <strain evidence="10 11">JM</strain>
    </source>
</reference>
<feature type="transmembrane region" description="Helical" evidence="7">
    <location>
        <begin position="1086"/>
        <end position="1107"/>
    </location>
</feature>
<evidence type="ECO:0000256" key="5">
    <source>
        <dbReference type="ARBA" id="ARBA00023136"/>
    </source>
</evidence>